<dbReference type="Proteomes" id="UP001500928">
    <property type="component" value="Unassembled WGS sequence"/>
</dbReference>
<dbReference type="RefSeq" id="WP_345420211.1">
    <property type="nucleotide sequence ID" value="NZ_BAABHO010000041.1"/>
</dbReference>
<dbReference type="InterPro" id="IPR018448">
    <property type="entry name" value="TatB"/>
</dbReference>
<evidence type="ECO:0008006" key="11">
    <source>
        <dbReference type="Google" id="ProtNLM"/>
    </source>
</evidence>
<dbReference type="Pfam" id="PF02416">
    <property type="entry name" value="TatA_B_E"/>
    <property type="match status" value="1"/>
</dbReference>
<keyword evidence="5" id="KW-0653">Protein transport</keyword>
<keyword evidence="6" id="KW-1133">Transmembrane helix</keyword>
<accession>A0ABP9C1W8</accession>
<comment type="caution">
    <text evidence="9">The sequence shown here is derived from an EMBL/GenBank/DDBJ whole genome shotgun (WGS) entry which is preliminary data.</text>
</comment>
<evidence type="ECO:0000256" key="2">
    <source>
        <dbReference type="ARBA" id="ARBA00022448"/>
    </source>
</evidence>
<evidence type="ECO:0000256" key="1">
    <source>
        <dbReference type="ARBA" id="ARBA00004167"/>
    </source>
</evidence>
<dbReference type="Gene3D" id="1.20.5.3310">
    <property type="match status" value="1"/>
</dbReference>
<evidence type="ECO:0000256" key="8">
    <source>
        <dbReference type="ARBA" id="ARBA00023136"/>
    </source>
</evidence>
<sequence>MFGLGMGEVVLLALVGFFVIGPERLPGAIRSAARAVTRAKEHAASLREQMDTAADLAEVRAQLAELREPLAEIRSADARRMVRDALREGPRPRA</sequence>
<evidence type="ECO:0000256" key="6">
    <source>
        <dbReference type="ARBA" id="ARBA00022989"/>
    </source>
</evidence>
<gene>
    <name evidence="9" type="ORF">GCM10023200_43530</name>
</gene>
<evidence type="ECO:0000313" key="9">
    <source>
        <dbReference type="EMBL" id="GAA4801808.1"/>
    </source>
</evidence>
<name>A0ABP9C1W8_9PSEU</name>
<dbReference type="InterPro" id="IPR003369">
    <property type="entry name" value="TatA/B/E"/>
</dbReference>
<reference evidence="10" key="1">
    <citation type="journal article" date="2019" name="Int. J. Syst. Evol. Microbiol.">
        <title>The Global Catalogue of Microorganisms (GCM) 10K type strain sequencing project: providing services to taxonomists for standard genome sequencing and annotation.</title>
        <authorList>
            <consortium name="The Broad Institute Genomics Platform"/>
            <consortium name="The Broad Institute Genome Sequencing Center for Infectious Disease"/>
            <person name="Wu L."/>
            <person name="Ma J."/>
        </authorList>
    </citation>
    <scope>NUCLEOTIDE SEQUENCE [LARGE SCALE GENOMIC DNA]</scope>
    <source>
        <strain evidence="10">JCM 17979</strain>
    </source>
</reference>
<evidence type="ECO:0000256" key="5">
    <source>
        <dbReference type="ARBA" id="ARBA00022927"/>
    </source>
</evidence>
<keyword evidence="4" id="KW-0812">Transmembrane</keyword>
<keyword evidence="8" id="KW-0472">Membrane</keyword>
<evidence type="ECO:0000256" key="7">
    <source>
        <dbReference type="ARBA" id="ARBA00023010"/>
    </source>
</evidence>
<keyword evidence="7" id="KW-0811">Translocation</keyword>
<protein>
    <recommendedName>
        <fullName evidence="11">Twin-arginine translocase subunit TatB</fullName>
    </recommendedName>
</protein>
<organism evidence="9 10">
    <name type="scientific">Actinomycetospora chlora</name>
    <dbReference type="NCBI Taxonomy" id="663608"/>
    <lineage>
        <taxon>Bacteria</taxon>
        <taxon>Bacillati</taxon>
        <taxon>Actinomycetota</taxon>
        <taxon>Actinomycetes</taxon>
        <taxon>Pseudonocardiales</taxon>
        <taxon>Pseudonocardiaceae</taxon>
        <taxon>Actinomycetospora</taxon>
    </lineage>
</organism>
<evidence type="ECO:0000313" key="10">
    <source>
        <dbReference type="Proteomes" id="UP001500928"/>
    </source>
</evidence>
<keyword evidence="2" id="KW-0813">Transport</keyword>
<dbReference type="PRINTS" id="PR01506">
    <property type="entry name" value="TATBPROTEIN"/>
</dbReference>
<evidence type="ECO:0000256" key="4">
    <source>
        <dbReference type="ARBA" id="ARBA00022692"/>
    </source>
</evidence>
<dbReference type="EMBL" id="BAABHO010000041">
    <property type="protein sequence ID" value="GAA4801808.1"/>
    <property type="molecule type" value="Genomic_DNA"/>
</dbReference>
<keyword evidence="10" id="KW-1185">Reference proteome</keyword>
<comment type="subcellular location">
    <subcellularLocation>
        <location evidence="1">Membrane</location>
        <topology evidence="1">Single-pass membrane protein</topology>
    </subcellularLocation>
</comment>
<evidence type="ECO:0000256" key="3">
    <source>
        <dbReference type="ARBA" id="ARBA00022475"/>
    </source>
</evidence>
<proteinExistence type="predicted"/>
<keyword evidence="3" id="KW-1003">Cell membrane</keyword>
<dbReference type="NCBIfam" id="TIGR01410">
    <property type="entry name" value="tatB"/>
    <property type="match status" value="1"/>
</dbReference>